<evidence type="ECO:0000313" key="6">
    <source>
        <dbReference type="Proteomes" id="UP001301924"/>
    </source>
</evidence>
<dbReference type="Proteomes" id="UP001301924">
    <property type="component" value="Segment"/>
</dbReference>
<evidence type="ECO:0000256" key="1">
    <source>
        <dbReference type="ARBA" id="ARBA00004328"/>
    </source>
</evidence>
<evidence type="ECO:0000256" key="2">
    <source>
        <dbReference type="ARBA" id="ARBA00022732"/>
    </source>
</evidence>
<protein>
    <submittedName>
        <fullName evidence="5">Tail fiber protein</fullName>
    </submittedName>
</protein>
<feature type="domain" description="Bacteriophage T7 tail fibre protein-like N-terminal" evidence="4">
    <location>
        <begin position="12"/>
        <end position="130"/>
    </location>
</feature>
<keyword evidence="2" id="KW-1227">Viral tail protein</keyword>
<dbReference type="EMBL" id="OR260090">
    <property type="protein sequence ID" value="WNV48176.1"/>
    <property type="molecule type" value="Genomic_DNA"/>
</dbReference>
<gene>
    <name evidence="5" type="ORF">Ql52_gp040</name>
</gene>
<sequence>MSADPILDSGVSYSINTFTGDGSTTTFNINFAGGYIQQSHVKAYIDNGDDTRTDVTVTFIGPNTVSTSAPAPVGKHMVIWRDTPKSSPMVDFTDGSIVNEANLDKIARQAVFVSAEMVDRFATVADLGDDAITIANAATAKAEEAITKANALTGGDFSQFVLLSNLTWNNVSGKPTTFAPSAHTHAQSEITGLSTALTTLQTNINAKFADGDSQKVDRQTIVTPAITAGVLTLDLAQGSVFSVDWNANITSIVLSNVPSGLANWTVILKANGTAYTVTWDTSKFKPAGGVYPTLVSASGGYNWLTMATDNGGTRVNMFYSGAT</sequence>
<dbReference type="Pfam" id="PF03906">
    <property type="entry name" value="Phage_T7_tail"/>
    <property type="match status" value="1"/>
</dbReference>
<proteinExistence type="predicted"/>
<name>A0AA96PQW7_9CAUD</name>
<dbReference type="InterPro" id="IPR005604">
    <property type="entry name" value="Phage_T7_tail_fibre-like_N"/>
</dbReference>
<evidence type="ECO:0000313" key="5">
    <source>
        <dbReference type="EMBL" id="WNV48176.1"/>
    </source>
</evidence>
<keyword evidence="3" id="KW-0946">Virion</keyword>
<reference evidence="6" key="1">
    <citation type="journal article" date="2024" name="Viruses">
        <title>New Genera and Species of Caulobacter and Brevundimonas Bacteriophages Provide Insights into Phage Genome Evolution.</title>
        <authorList>
            <person name="Ely B."/>
            <person name="Hils M."/>
            <person name="Clarke A."/>
            <person name="Albert M."/>
            <person name="Holness N."/>
            <person name="Lenski J."/>
            <person name="Mohammadi T."/>
        </authorList>
    </citation>
    <scope>NUCLEOTIDE SEQUENCE [LARGE SCALE GENOMIC DNA]</scope>
</reference>
<keyword evidence="6" id="KW-1185">Reference proteome</keyword>
<accession>A0AA96PQW7</accession>
<organism evidence="5 6">
    <name type="scientific">Caulobacter phage Quill_5.2</name>
    <dbReference type="NCBI Taxonomy" id="3075108"/>
    <lineage>
        <taxon>Viruses</taxon>
        <taxon>Duplodnaviria</taxon>
        <taxon>Heunggongvirae</taxon>
        <taxon>Uroviricota</taxon>
        <taxon>Caudoviricetes</taxon>
        <taxon>Autographivirales</taxon>
        <taxon>Autonotataviridae</taxon>
        <taxon>Lullwatervirus</taxon>
        <taxon>Lullwatervirus quill52</taxon>
    </lineage>
</organism>
<dbReference type="GO" id="GO:0098015">
    <property type="term" value="C:virus tail"/>
    <property type="evidence" value="ECO:0007669"/>
    <property type="project" value="UniProtKB-KW"/>
</dbReference>
<evidence type="ECO:0000259" key="4">
    <source>
        <dbReference type="Pfam" id="PF03906"/>
    </source>
</evidence>
<comment type="subcellular location">
    <subcellularLocation>
        <location evidence="1">Virion</location>
    </subcellularLocation>
</comment>
<evidence type="ECO:0000256" key="3">
    <source>
        <dbReference type="ARBA" id="ARBA00022844"/>
    </source>
</evidence>